<dbReference type="PROSITE" id="PS52050">
    <property type="entry name" value="WYL"/>
    <property type="match status" value="1"/>
</dbReference>
<accession>A0A3B0YTW9</accession>
<feature type="domain" description="WYL" evidence="1">
    <location>
        <begin position="10"/>
        <end position="65"/>
    </location>
</feature>
<dbReference type="PANTHER" id="PTHR34580:SF3">
    <property type="entry name" value="PROTEIN PAFB"/>
    <property type="match status" value="1"/>
</dbReference>
<evidence type="ECO:0000313" key="2">
    <source>
        <dbReference type="EMBL" id="VAW78742.1"/>
    </source>
</evidence>
<dbReference type="InterPro" id="IPR026881">
    <property type="entry name" value="WYL_dom"/>
</dbReference>
<dbReference type="AlphaFoldDB" id="A0A3B0YTW9"/>
<dbReference type="InterPro" id="IPR051534">
    <property type="entry name" value="CBASS_pafABC_assoc_protein"/>
</dbReference>
<protein>
    <submittedName>
        <fullName evidence="2">Transcriptional regulator</fullName>
    </submittedName>
</protein>
<organism evidence="2">
    <name type="scientific">hydrothermal vent metagenome</name>
    <dbReference type="NCBI Taxonomy" id="652676"/>
    <lineage>
        <taxon>unclassified sequences</taxon>
        <taxon>metagenomes</taxon>
        <taxon>ecological metagenomes</taxon>
    </lineage>
</organism>
<evidence type="ECO:0000259" key="1">
    <source>
        <dbReference type="Pfam" id="PF13280"/>
    </source>
</evidence>
<reference evidence="2" key="1">
    <citation type="submission" date="2018-06" db="EMBL/GenBank/DDBJ databases">
        <authorList>
            <person name="Zhirakovskaya E."/>
        </authorList>
    </citation>
    <scope>NUCLEOTIDE SEQUENCE</scope>
</reference>
<dbReference type="EMBL" id="UOFL01000162">
    <property type="protein sequence ID" value="VAW78742.1"/>
    <property type="molecule type" value="Genomic_DNA"/>
</dbReference>
<dbReference type="Pfam" id="PF13280">
    <property type="entry name" value="WYL"/>
    <property type="match status" value="1"/>
</dbReference>
<name>A0A3B0YTW9_9ZZZZ</name>
<dbReference type="PANTHER" id="PTHR34580">
    <property type="match status" value="1"/>
</dbReference>
<gene>
    <name evidence="2" type="ORF">MNBD_GAMMA12-3222</name>
</gene>
<proteinExistence type="predicted"/>
<sequence>MISYVELTPQQARIEFYNRKRDDTKWGEISPQRLVHYRDNWYLDALDDEIQQLRTFSLDCINQLKIIKQPAIAVTEETLDKKLCSSYRIFTGSETQEALLRFTPECTFWVARESWCPNQSGKYDG</sequence>